<feature type="coiled-coil region" evidence="1">
    <location>
        <begin position="91"/>
        <end position="144"/>
    </location>
</feature>
<evidence type="ECO:0000256" key="1">
    <source>
        <dbReference type="SAM" id="Coils"/>
    </source>
</evidence>
<proteinExistence type="predicted"/>
<keyword evidence="1" id="KW-0175">Coiled coil</keyword>
<dbReference type="InterPro" id="IPR027417">
    <property type="entry name" value="P-loop_NTPase"/>
</dbReference>
<name>A0AAD9LB43_9STRA</name>
<reference evidence="2" key="1">
    <citation type="submission" date="2023-08" db="EMBL/GenBank/DDBJ databases">
        <title>Reference Genome Resource for the Citrus Pathogen Phytophthora citrophthora.</title>
        <authorList>
            <person name="Moller H."/>
            <person name="Coetzee B."/>
            <person name="Rose L.J."/>
            <person name="Van Niekerk J.M."/>
        </authorList>
    </citation>
    <scope>NUCLEOTIDE SEQUENCE</scope>
    <source>
        <strain evidence="2">STE-U-9442</strain>
    </source>
</reference>
<protein>
    <submittedName>
        <fullName evidence="2">Fidgetin-like protein 1</fullName>
    </submittedName>
</protein>
<sequence>MKRKLDEANERADQTERDRVIAYKTNAFMIMNHKKNVSNLQNELLQKQKELEKLIQKLRENDVGVMGTKLKKTEEDLKDMETKYAVSKRFVENMKKEMEDDAMKNEKTMEETKIKNEKTIAALKKQVEDMEEEKDEEYAALKKKLRIAKFRAEIDDELIHKAYIKIGALERKLITAKANEKNDESKTEEPKATDPLKGCSQVLISRIESDTIETSGVTMEDIAGLEFVKRCINELIVWPMSRPDSSTGLRALPCYYLVRLERAKR</sequence>
<comment type="caution">
    <text evidence="2">The sequence shown here is derived from an EMBL/GenBank/DDBJ whole genome shotgun (WGS) entry which is preliminary data.</text>
</comment>
<dbReference type="AlphaFoldDB" id="A0AAD9LB43"/>
<feature type="coiled-coil region" evidence="1">
    <location>
        <begin position="30"/>
        <end position="61"/>
    </location>
</feature>
<dbReference type="Gene3D" id="3.40.50.300">
    <property type="entry name" value="P-loop containing nucleotide triphosphate hydrolases"/>
    <property type="match status" value="1"/>
</dbReference>
<keyword evidence="3" id="KW-1185">Reference proteome</keyword>
<dbReference type="Proteomes" id="UP001259832">
    <property type="component" value="Unassembled WGS sequence"/>
</dbReference>
<gene>
    <name evidence="2" type="ORF">P3T76_015400</name>
</gene>
<accession>A0AAD9LB43</accession>
<organism evidence="2 3">
    <name type="scientific">Phytophthora citrophthora</name>
    <dbReference type="NCBI Taxonomy" id="4793"/>
    <lineage>
        <taxon>Eukaryota</taxon>
        <taxon>Sar</taxon>
        <taxon>Stramenopiles</taxon>
        <taxon>Oomycota</taxon>
        <taxon>Peronosporomycetes</taxon>
        <taxon>Peronosporales</taxon>
        <taxon>Peronosporaceae</taxon>
        <taxon>Phytophthora</taxon>
    </lineage>
</organism>
<dbReference type="EMBL" id="JASMQC010000052">
    <property type="protein sequence ID" value="KAK1929107.1"/>
    <property type="molecule type" value="Genomic_DNA"/>
</dbReference>
<evidence type="ECO:0000313" key="3">
    <source>
        <dbReference type="Proteomes" id="UP001259832"/>
    </source>
</evidence>
<evidence type="ECO:0000313" key="2">
    <source>
        <dbReference type="EMBL" id="KAK1929107.1"/>
    </source>
</evidence>